<dbReference type="Proteomes" id="UP000286288">
    <property type="component" value="Unassembled WGS sequence"/>
</dbReference>
<proteinExistence type="inferred from homology"/>
<dbReference type="RefSeq" id="WP_151195180.1">
    <property type="nucleotide sequence ID" value="NZ_CP116026.1"/>
</dbReference>
<evidence type="ECO:0000256" key="5">
    <source>
        <dbReference type="PIRSR" id="PIRSR036894-2"/>
    </source>
</evidence>
<evidence type="ECO:0000256" key="3">
    <source>
        <dbReference type="PIRNR" id="PIRNR036894"/>
    </source>
</evidence>
<dbReference type="GO" id="GO:0005975">
    <property type="term" value="P:carbohydrate metabolic process"/>
    <property type="evidence" value="ECO:0007669"/>
    <property type="project" value="UniProtKB-UniRule"/>
</dbReference>
<dbReference type="InterPro" id="IPR051804">
    <property type="entry name" value="Carb_Metab_Reg_Kinase/Isom"/>
</dbReference>
<dbReference type="CDD" id="cd07010">
    <property type="entry name" value="cupin_PMI_type_I_N_bac"/>
    <property type="match status" value="1"/>
</dbReference>
<dbReference type="AlphaFoldDB" id="A0A415EXD3"/>
<reference evidence="6 7" key="1">
    <citation type="submission" date="2018-08" db="EMBL/GenBank/DDBJ databases">
        <title>A genome reference for cultivated species of the human gut microbiota.</title>
        <authorList>
            <person name="Zou Y."/>
            <person name="Xue W."/>
            <person name="Luo G."/>
        </authorList>
    </citation>
    <scope>NUCLEOTIDE SEQUENCE [LARGE SCALE GENOMIC DNA]</scope>
    <source>
        <strain evidence="6 7">AF48-16</strain>
    </source>
</reference>
<comment type="cofactor">
    <cofactor evidence="4">
        <name>Zn(2+)</name>
        <dbReference type="ChEBI" id="CHEBI:29105"/>
    </cofactor>
    <text evidence="4">Binds 1 zinc ion per subunit.</text>
</comment>
<dbReference type="Gene3D" id="2.60.120.10">
    <property type="entry name" value="Jelly Rolls"/>
    <property type="match status" value="1"/>
</dbReference>
<evidence type="ECO:0000256" key="1">
    <source>
        <dbReference type="ARBA" id="ARBA00022723"/>
    </source>
</evidence>
<name>A0A415EXD3_ENTCA</name>
<keyword evidence="3 6" id="KW-0413">Isomerase</keyword>
<feature type="binding site" evidence="4">
    <location>
        <position position="107"/>
    </location>
    <ligand>
        <name>Zn(2+)</name>
        <dbReference type="ChEBI" id="CHEBI:29105"/>
    </ligand>
</feature>
<evidence type="ECO:0000313" key="7">
    <source>
        <dbReference type="Proteomes" id="UP000286288"/>
    </source>
</evidence>
<comment type="similarity">
    <text evidence="3">Belongs to the mannose-6-phosphate isomerase type 1 family.</text>
</comment>
<feature type="binding site" evidence="4">
    <location>
        <position position="89"/>
    </location>
    <ligand>
        <name>Zn(2+)</name>
        <dbReference type="ChEBI" id="CHEBI:29105"/>
    </ligand>
</feature>
<dbReference type="GO" id="GO:0008270">
    <property type="term" value="F:zinc ion binding"/>
    <property type="evidence" value="ECO:0007669"/>
    <property type="project" value="UniProtKB-UniRule"/>
</dbReference>
<evidence type="ECO:0000256" key="4">
    <source>
        <dbReference type="PIRSR" id="PIRSR036894-1"/>
    </source>
</evidence>
<dbReference type="GO" id="GO:0004476">
    <property type="term" value="F:mannose-6-phosphate isomerase activity"/>
    <property type="evidence" value="ECO:0007669"/>
    <property type="project" value="UniProtKB-UniRule"/>
</dbReference>
<organism evidence="6 7">
    <name type="scientific">Enterococcus casseliflavus</name>
    <name type="common">Enterococcus flavescens</name>
    <dbReference type="NCBI Taxonomy" id="37734"/>
    <lineage>
        <taxon>Bacteria</taxon>
        <taxon>Bacillati</taxon>
        <taxon>Bacillota</taxon>
        <taxon>Bacilli</taxon>
        <taxon>Lactobacillales</taxon>
        <taxon>Enterococcaceae</taxon>
        <taxon>Enterococcus</taxon>
    </lineage>
</organism>
<dbReference type="InterPro" id="IPR011051">
    <property type="entry name" value="RmlC_Cupin_sf"/>
</dbReference>
<feature type="active site" evidence="5">
    <location>
        <position position="184"/>
    </location>
</feature>
<dbReference type="InterPro" id="IPR014628">
    <property type="entry name" value="Man6P_isomerase_Firm_short"/>
</dbReference>
<dbReference type="PANTHER" id="PTHR42742:SF3">
    <property type="entry name" value="FRUCTOKINASE"/>
    <property type="match status" value="1"/>
</dbReference>
<feature type="binding site" evidence="4">
    <location>
        <position position="164"/>
    </location>
    <ligand>
        <name>Zn(2+)</name>
        <dbReference type="ChEBI" id="CHEBI:29105"/>
    </ligand>
</feature>
<dbReference type="PANTHER" id="PTHR42742">
    <property type="entry name" value="TRANSCRIPTIONAL REPRESSOR MPRA"/>
    <property type="match status" value="1"/>
</dbReference>
<comment type="catalytic activity">
    <reaction evidence="3">
        <text>D-mannose 6-phosphate = D-fructose 6-phosphate</text>
        <dbReference type="Rhea" id="RHEA:12356"/>
        <dbReference type="ChEBI" id="CHEBI:58735"/>
        <dbReference type="ChEBI" id="CHEBI:61527"/>
        <dbReference type="EC" id="5.3.1.8"/>
    </reaction>
</comment>
<gene>
    <name evidence="6" type="ORF">DW084_02265</name>
</gene>
<dbReference type="PIRSF" id="PIRSF036894">
    <property type="entry name" value="PMI_Firm_short"/>
    <property type="match status" value="1"/>
</dbReference>
<keyword evidence="1 3" id="KW-0479">Metal-binding</keyword>
<accession>A0A415EXD3</accession>
<dbReference type="SUPFAM" id="SSF51182">
    <property type="entry name" value="RmlC-like cupins"/>
    <property type="match status" value="1"/>
</dbReference>
<protein>
    <recommendedName>
        <fullName evidence="3">Mannose-6-phosphate isomerase</fullName>
        <ecNumber evidence="3">5.3.1.8</ecNumber>
    </recommendedName>
</protein>
<evidence type="ECO:0000256" key="2">
    <source>
        <dbReference type="ARBA" id="ARBA00022833"/>
    </source>
</evidence>
<dbReference type="EC" id="5.3.1.8" evidence="3"/>
<dbReference type="EMBL" id="QRMZ01000002">
    <property type="protein sequence ID" value="RHK07969.1"/>
    <property type="molecule type" value="Genomic_DNA"/>
</dbReference>
<comment type="caution">
    <text evidence="6">The sequence shown here is derived from an EMBL/GenBank/DDBJ whole genome shotgun (WGS) entry which is preliminary data.</text>
</comment>
<evidence type="ECO:0000313" key="6">
    <source>
        <dbReference type="EMBL" id="RHK07969.1"/>
    </source>
</evidence>
<keyword evidence="2 3" id="KW-0862">Zinc</keyword>
<sequence length="299" mass="33762">MYILVPELRERIWGTPRLKHYISSASAKVGSIYSLSGIPEIDCKVRDQEVTLNQLIQENPAKFGLPLGAVYPLIISFTACDEDLSIQVHPTDQVAREKEGMPYGKSEAWYFLEAPEKKWIYAEQRIADKKSLVQAIAQGSYSRLLKEYPVSREDLIYIPSGTIHALTKGALVYEIQQATDITYRFYDYDRTDEFGKKRQLHVKRAVETLQPMQKVTKTTFKLGEEVQLREFTIKHLVVEQTLKNSADVASVVTIVNGELKIAGTVCQSGQSILLLPHECISIIGKAEAIIATPHIYWSS</sequence>
<dbReference type="InterPro" id="IPR014710">
    <property type="entry name" value="RmlC-like_jellyroll"/>
</dbReference>